<accession>A0A4V4HT92</accession>
<dbReference type="OrthoDB" id="266138at2759"/>
<gene>
    <name evidence="2" type="ORF">BGAL_0602g00020</name>
</gene>
<evidence type="ECO:0000313" key="3">
    <source>
        <dbReference type="Proteomes" id="UP000308671"/>
    </source>
</evidence>
<protein>
    <submittedName>
        <fullName evidence="2">Uncharacterized protein</fullName>
    </submittedName>
</protein>
<dbReference type="AlphaFoldDB" id="A0A4V4HT92"/>
<evidence type="ECO:0000256" key="1">
    <source>
        <dbReference type="SAM" id="MobiDB-lite"/>
    </source>
</evidence>
<sequence length="455" mass="50986">MAPKAVQDAHDSLVELSRQCSEVHRLLYLNQGEEYLELLMGRIQRGTAFVQRGIATFHDDLKSFTATKALESTKSSDGGTKKPLAMQKIPGLTLVNIDKIPSLALVETDKSPALALVEVDKNPALALVEADKNLALALVEVDKNPALALEEVDKIPSLALIEIDKNPVLALVEVDKNPALASVNAKKIPESTEPPVRHFYHENGRGLNGAYLDPYLSIFLLAHTENPKVRIEHQVEMKGRWLKFPWKLFCGNFPVILKFLNENYRSMKEGGETLVYDTYTTATPKLSYRGVGFNFMFFMESEFAKKQSGYDDVEYFTAYKAFKTLRSLGLSLKQLEGVNEEMSFTEREEMIAMARFLGMSEESIEEKVVEDKLPPVNISGTVSRKMTSKDVSVKKATQEGSDFIAFDDPIESEADEPEGQDITAPSKKAPENQLAGMANKFPHFKHLDRKRKFEE</sequence>
<dbReference type="EMBL" id="PQXL01000601">
    <property type="protein sequence ID" value="THV44636.1"/>
    <property type="molecule type" value="Genomic_DNA"/>
</dbReference>
<name>A0A4V4HT92_9HELO</name>
<evidence type="ECO:0000313" key="2">
    <source>
        <dbReference type="EMBL" id="THV44636.1"/>
    </source>
</evidence>
<comment type="caution">
    <text evidence="2">The sequence shown here is derived from an EMBL/GenBank/DDBJ whole genome shotgun (WGS) entry which is preliminary data.</text>
</comment>
<reference evidence="2 3" key="1">
    <citation type="submission" date="2017-12" db="EMBL/GenBank/DDBJ databases">
        <title>Comparative genomics of Botrytis spp.</title>
        <authorList>
            <person name="Valero-Jimenez C.A."/>
            <person name="Tapia P."/>
            <person name="Veloso J."/>
            <person name="Silva-Moreno E."/>
            <person name="Staats M."/>
            <person name="Valdes J.H."/>
            <person name="Van Kan J.A.L."/>
        </authorList>
    </citation>
    <scope>NUCLEOTIDE SEQUENCE [LARGE SCALE GENOMIC DNA]</scope>
    <source>
        <strain evidence="2 3">MUCL435</strain>
    </source>
</reference>
<dbReference type="Proteomes" id="UP000308671">
    <property type="component" value="Unassembled WGS sequence"/>
</dbReference>
<proteinExistence type="predicted"/>
<keyword evidence="3" id="KW-1185">Reference proteome</keyword>
<organism evidence="2 3">
    <name type="scientific">Botrytis galanthina</name>
    <dbReference type="NCBI Taxonomy" id="278940"/>
    <lineage>
        <taxon>Eukaryota</taxon>
        <taxon>Fungi</taxon>
        <taxon>Dikarya</taxon>
        <taxon>Ascomycota</taxon>
        <taxon>Pezizomycotina</taxon>
        <taxon>Leotiomycetes</taxon>
        <taxon>Helotiales</taxon>
        <taxon>Sclerotiniaceae</taxon>
        <taxon>Botrytis</taxon>
    </lineage>
</organism>
<feature type="region of interest" description="Disordered" evidence="1">
    <location>
        <begin position="407"/>
        <end position="432"/>
    </location>
</feature>
<feature type="compositionally biased region" description="Acidic residues" evidence="1">
    <location>
        <begin position="408"/>
        <end position="419"/>
    </location>
</feature>